<accession>A0A6M1TCW5</accession>
<evidence type="ECO:0000256" key="3">
    <source>
        <dbReference type="ARBA" id="ARBA00022670"/>
    </source>
</evidence>
<dbReference type="CDD" id="cd06905">
    <property type="entry name" value="M14-like"/>
    <property type="match status" value="1"/>
</dbReference>
<gene>
    <name evidence="9" type="ORF">G3569_10080</name>
</gene>
<evidence type="ECO:0000256" key="6">
    <source>
        <dbReference type="ARBA" id="ARBA00023049"/>
    </source>
</evidence>
<dbReference type="AlphaFoldDB" id="A0A6M1TCW5"/>
<dbReference type="SMART" id="SM00631">
    <property type="entry name" value="Zn_pept"/>
    <property type="match status" value="1"/>
</dbReference>
<dbReference type="Gene3D" id="3.40.630.10">
    <property type="entry name" value="Zn peptidases"/>
    <property type="match status" value="1"/>
</dbReference>
<evidence type="ECO:0000256" key="5">
    <source>
        <dbReference type="ARBA" id="ARBA00022833"/>
    </source>
</evidence>
<proteinExistence type="inferred from homology"/>
<comment type="cofactor">
    <cofactor evidence="1">
        <name>Zn(2+)</name>
        <dbReference type="ChEBI" id="CHEBI:29105"/>
    </cofactor>
</comment>
<keyword evidence="5" id="KW-0862">Zinc</keyword>
<dbReference type="GO" id="GO:0008270">
    <property type="term" value="F:zinc ion binding"/>
    <property type="evidence" value="ECO:0007669"/>
    <property type="project" value="InterPro"/>
</dbReference>
<dbReference type="PANTHER" id="PTHR11705">
    <property type="entry name" value="PROTEASE FAMILY M14 CARBOXYPEPTIDASE A,B"/>
    <property type="match status" value="1"/>
</dbReference>
<dbReference type="SUPFAM" id="SSF53187">
    <property type="entry name" value="Zn-dependent exopeptidases"/>
    <property type="match status" value="1"/>
</dbReference>
<feature type="domain" description="Peptidase M14" evidence="8">
    <location>
        <begin position="38"/>
        <end position="428"/>
    </location>
</feature>
<dbReference type="Proteomes" id="UP000479132">
    <property type="component" value="Unassembled WGS sequence"/>
</dbReference>
<evidence type="ECO:0000313" key="9">
    <source>
        <dbReference type="EMBL" id="NGP88704.1"/>
    </source>
</evidence>
<dbReference type="GO" id="GO:0004181">
    <property type="term" value="F:metallocarboxypeptidase activity"/>
    <property type="evidence" value="ECO:0007669"/>
    <property type="project" value="InterPro"/>
</dbReference>
<dbReference type="EMBL" id="JAALLS010000011">
    <property type="protein sequence ID" value="NGP88704.1"/>
    <property type="molecule type" value="Genomic_DNA"/>
</dbReference>
<keyword evidence="4" id="KW-0378">Hydrolase</keyword>
<feature type="compositionally biased region" description="Acidic residues" evidence="7">
    <location>
        <begin position="159"/>
        <end position="172"/>
    </location>
</feature>
<evidence type="ECO:0000256" key="4">
    <source>
        <dbReference type="ARBA" id="ARBA00022801"/>
    </source>
</evidence>
<name>A0A6M1TCW5_9BACT</name>
<sequence length="687" mass="76184">MEKPISRGSLFWYGMTMLTLFFMSADVSAQNKDGDKHYHTPSEINNKLEEIRKSSKKSTKIHTLATSPGGRSVQMIEIGPEVDNEKKQLPAIFVAANLEGTIPISSEAAIHLAELVISEQAAQDKTWYIVPNGNPDAAAHYFKNPLLKDSRNDLSHNDDMDENTDEDGFEDLNEDGFITKMRVKDPTGEWRPVEGDSRLMKKADPTKGEKGIYKLYTEGIDDDGDGKYNEDGKGGVNVNRNFPHLFKDFTETGGAWPGSTPEVYAIFDFVYSHPEIAMTFSYGATNFSKVAPKGGRKSSADFENLKIPESFADQLGADPDKTYTMDEVIRMVEPLAPAGFEVTESVVASFLGLGAVVNPQSEDLKFYNELADQYKEYLKEKGLDAERLGPEAAKDASFELWSYYHLGIPTFSMDFWRLPKPKKEKKDEEGSGLTADKIEKMSSEEFVALGEEKIGMFLEEIGAPDQFTAKRVIGMIEGGQMTPKRMGTMIKKMGNAKGSDSSSDGASEKDKALMAFNDNVLDGSGFVEWESYNHPTLGEVEIGGEVPFVRNTPPGNMVDSLLKAQVPWTITLSEKIAKLQILNHEVQSKGSNVFKITVWVENENYLPFPTAMGKKNKQPRPAILSLQAKGLKVLDGKQRTPINSIGGHEVKKYSWLVRSPESNTIDVNLESTHAWNDRTQVNLGGSK</sequence>
<organism evidence="9 10">
    <name type="scientific">Fodinibius halophilus</name>
    <dbReference type="NCBI Taxonomy" id="1736908"/>
    <lineage>
        <taxon>Bacteria</taxon>
        <taxon>Pseudomonadati</taxon>
        <taxon>Balneolota</taxon>
        <taxon>Balneolia</taxon>
        <taxon>Balneolales</taxon>
        <taxon>Balneolaceae</taxon>
        <taxon>Fodinibius</taxon>
    </lineage>
</organism>
<dbReference type="GO" id="GO:0006508">
    <property type="term" value="P:proteolysis"/>
    <property type="evidence" value="ECO:0007669"/>
    <property type="project" value="UniProtKB-KW"/>
</dbReference>
<evidence type="ECO:0000313" key="10">
    <source>
        <dbReference type="Proteomes" id="UP000479132"/>
    </source>
</evidence>
<dbReference type="GO" id="GO:0005615">
    <property type="term" value="C:extracellular space"/>
    <property type="evidence" value="ECO:0007669"/>
    <property type="project" value="TreeGrafter"/>
</dbReference>
<feature type="region of interest" description="Disordered" evidence="7">
    <location>
        <begin position="153"/>
        <end position="172"/>
    </location>
</feature>
<keyword evidence="3" id="KW-0645">Protease</keyword>
<keyword evidence="6" id="KW-0482">Metalloprotease</keyword>
<evidence type="ECO:0000256" key="2">
    <source>
        <dbReference type="ARBA" id="ARBA00005988"/>
    </source>
</evidence>
<evidence type="ECO:0000256" key="7">
    <source>
        <dbReference type="SAM" id="MobiDB-lite"/>
    </source>
</evidence>
<keyword evidence="10" id="KW-1185">Reference proteome</keyword>
<protein>
    <recommendedName>
        <fullName evidence="8">Peptidase M14 domain-containing protein</fullName>
    </recommendedName>
</protein>
<reference evidence="9 10" key="1">
    <citation type="submission" date="2020-02" db="EMBL/GenBank/DDBJ databases">
        <title>Aliifodinibius halophilus 2W32, complete genome.</title>
        <authorList>
            <person name="Li Y."/>
            <person name="Wu S."/>
        </authorList>
    </citation>
    <scope>NUCLEOTIDE SEQUENCE [LARGE SCALE GENOMIC DNA]</scope>
    <source>
        <strain evidence="9 10">2W32</strain>
    </source>
</reference>
<comment type="caution">
    <text evidence="9">The sequence shown here is derived from an EMBL/GenBank/DDBJ whole genome shotgun (WGS) entry which is preliminary data.</text>
</comment>
<dbReference type="PANTHER" id="PTHR11705:SF143">
    <property type="entry name" value="SLL0236 PROTEIN"/>
    <property type="match status" value="1"/>
</dbReference>
<dbReference type="RefSeq" id="WP_165268696.1">
    <property type="nucleotide sequence ID" value="NZ_JAALLS010000011.1"/>
</dbReference>
<evidence type="ECO:0000259" key="8">
    <source>
        <dbReference type="SMART" id="SM00631"/>
    </source>
</evidence>
<dbReference type="Pfam" id="PF00246">
    <property type="entry name" value="Peptidase_M14"/>
    <property type="match status" value="1"/>
</dbReference>
<comment type="similarity">
    <text evidence="2">Belongs to the peptidase M14 family.</text>
</comment>
<evidence type="ECO:0000256" key="1">
    <source>
        <dbReference type="ARBA" id="ARBA00001947"/>
    </source>
</evidence>
<dbReference type="InterPro" id="IPR000834">
    <property type="entry name" value="Peptidase_M14"/>
</dbReference>